<comment type="similarity">
    <text evidence="1">Belongs to the glycosyltransferase 8 family. Glycogenin subfamily.</text>
</comment>
<feature type="compositionally biased region" description="Basic and acidic residues" evidence="3">
    <location>
        <begin position="1026"/>
        <end position="1040"/>
    </location>
</feature>
<dbReference type="EC" id="2.4.1.186" evidence="2"/>
<feature type="region of interest" description="Disordered" evidence="3">
    <location>
        <begin position="716"/>
        <end position="740"/>
    </location>
</feature>
<dbReference type="AlphaFoldDB" id="A0AAW1A9K0"/>
<dbReference type="GO" id="GO:0008466">
    <property type="term" value="F:glycogenin glucosyltransferase activity"/>
    <property type="evidence" value="ECO:0007669"/>
    <property type="project" value="UniProtKB-EC"/>
</dbReference>
<dbReference type="Proteomes" id="UP001432146">
    <property type="component" value="Unassembled WGS sequence"/>
</dbReference>
<feature type="region of interest" description="Disordered" evidence="3">
    <location>
        <begin position="1146"/>
        <end position="1219"/>
    </location>
</feature>
<evidence type="ECO:0000256" key="2">
    <source>
        <dbReference type="ARBA" id="ARBA00038934"/>
    </source>
</evidence>
<comment type="caution">
    <text evidence="4">The sequence shown here is derived from an EMBL/GenBank/DDBJ whole genome shotgun (WGS) entry which is preliminary data.</text>
</comment>
<gene>
    <name evidence="4" type="ORF">QLX08_002808</name>
</gene>
<dbReference type="SUPFAM" id="SSF53448">
    <property type="entry name" value="Nucleotide-diphospho-sugar transferases"/>
    <property type="match status" value="1"/>
</dbReference>
<protein>
    <recommendedName>
        <fullName evidence="2">glycogenin glucosyltransferase</fullName>
        <ecNumber evidence="2">2.4.1.186</ecNumber>
    </recommendedName>
</protein>
<evidence type="ECO:0000256" key="1">
    <source>
        <dbReference type="ARBA" id="ARBA00038162"/>
    </source>
</evidence>
<dbReference type="InterPro" id="IPR050587">
    <property type="entry name" value="GNT1/Glycosyltrans_8"/>
</dbReference>
<reference evidence="4 5" key="1">
    <citation type="submission" date="2024-05" db="EMBL/GenBank/DDBJ databases">
        <title>The nuclear and mitochondrial genome assemblies of Tetragonisca angustula (Apidae: Meliponini), a tiny yet remarkable pollinator in the Neotropics.</title>
        <authorList>
            <person name="Ferrari R."/>
            <person name="Ricardo P.C."/>
            <person name="Dias F.C."/>
            <person name="Araujo N.S."/>
            <person name="Soares D.O."/>
            <person name="Zhou Q.-S."/>
            <person name="Zhu C.-D."/>
            <person name="Coutinho L."/>
            <person name="Airas M.C."/>
            <person name="Batista T.M."/>
        </authorList>
    </citation>
    <scope>NUCLEOTIDE SEQUENCE [LARGE SCALE GENOMIC DNA]</scope>
    <source>
        <strain evidence="4">ASF017062</strain>
        <tissue evidence="4">Abdomen</tissue>
    </source>
</reference>
<proteinExistence type="inferred from homology"/>
<evidence type="ECO:0000256" key="3">
    <source>
        <dbReference type="SAM" id="MobiDB-lite"/>
    </source>
</evidence>
<sequence>MGGYAWVTLATNDAYSLGALVLAHSLRRVDTKHELAVLITPGVTQTMREKLSAIFSVVMEVNVLDSKDEANLALLARPELGVTFTKLHCWRLTQYEKCVFLDADTLVVRNCDELFEKEELSAAPDVGWPDCFNSGVFVYKPSQQTFASITAFAAAKGSFDGGDQGLLNMYFSDWARKDISKHLPFIYNMCSTATYSYLPAFKQFGDDVRIIHFIGITKPWLQYFDTLTGIVQPPVGSAHLQPLLQLWWNIFCEKVHPQLSPVMATSTLAPIWHEFSPMPFESFVPRSPIYMDIQNKTQNDIHLEQPDFSEFQDPWENYYVSNDPDIYKSENNEREQYYSTINSSSPICVLNESLNSVHQTQSSLEYNRKSYHNQQYSENMSALYTLNHYNQIEPDQLINETEQQHFSHSNDIDRKSYHNQQYSENMSPSYTLNYNQLESNQLINETDNEQQHFSHSNDIVALNTDSEHSKVQDNIEQYNPLHNVQYYHLNESQYQPTNNQHIPQNTCNRLVSEETNQQHIEYKYNYQHSSSNNNKLLSNEIKHNEPYIDHHCNYYQMFDNVNNKQLVQHCEQENQTSKSLDVNINHVQTTPNNIAYQNNFSIKQATEQNENMNVTDKRTSTLISTSPHPDSKPCTDIHNVATQSDSHIMDDSNSSNAGLAGALAQMTLGEPRSAQQIALEEHMRKQSWEQGQIDYMGRDSFDNIWKKICETLALAPPRLPSPPKETQKESTLKTDKTDESVKSIEVIESTDSVDEVDKGIAQATISHTEEQSLVNNVPITNVPTLSGDQKNEDDNKFSTKSGIETLDTKLPIQISHKEVTEFSSNSLLKEASEQINLPIKSSNLIQSRSIEEQNVITSPKKLENKLQDVRDFKITVDIEETKQPNIRDEKHAKQLLTASEILTVSPVPIQVAESVLQVEPKESMSDSRIMPQEIISSTITPVHLTEVEDKLHINGSTSSINFAQNKEKSNLNNSSTVISIDTANKLGQSKEASQNLSPIQQVQLNDTAGLSSKNLCIPEKSVQEKTVELEQQEQQDKKGESGTNEIIESIKISSEHEVTESLLLDKAPIRPSRTKDLNVPSTSIQINAQSDLIDQQKIIKKTGKKLTEKSVSEVEPVETTDGDGVEKKVGRKIVKKVTKKTKIKSEEGLDDSAVDSSSSSKQKKTIKVVKKGIKSSQIGLADTTVPETPSSSTSDAPIPPKRKTKTAAVKVIKKSGIEQ</sequence>
<dbReference type="InterPro" id="IPR029044">
    <property type="entry name" value="Nucleotide-diphossugar_trans"/>
</dbReference>
<dbReference type="FunFam" id="3.90.550.10:FF:000085">
    <property type="entry name" value="Glycogenin, isoform B"/>
    <property type="match status" value="1"/>
</dbReference>
<dbReference type="Pfam" id="PF01501">
    <property type="entry name" value="Glyco_transf_8"/>
    <property type="match status" value="1"/>
</dbReference>
<dbReference type="Gene3D" id="3.90.550.10">
    <property type="entry name" value="Spore Coat Polysaccharide Biosynthesis Protein SpsA, Chain A"/>
    <property type="match status" value="1"/>
</dbReference>
<evidence type="ECO:0000313" key="5">
    <source>
        <dbReference type="Proteomes" id="UP001432146"/>
    </source>
</evidence>
<dbReference type="InterPro" id="IPR002495">
    <property type="entry name" value="Glyco_trans_8"/>
</dbReference>
<dbReference type="PANTHER" id="PTHR11183">
    <property type="entry name" value="GLYCOGENIN SUBFAMILY MEMBER"/>
    <property type="match status" value="1"/>
</dbReference>
<accession>A0AAW1A9K0</accession>
<dbReference type="EMBL" id="JAWNGG020000038">
    <property type="protein sequence ID" value="KAK9306630.1"/>
    <property type="molecule type" value="Genomic_DNA"/>
</dbReference>
<organism evidence="4 5">
    <name type="scientific">Tetragonisca angustula</name>
    <dbReference type="NCBI Taxonomy" id="166442"/>
    <lineage>
        <taxon>Eukaryota</taxon>
        <taxon>Metazoa</taxon>
        <taxon>Ecdysozoa</taxon>
        <taxon>Arthropoda</taxon>
        <taxon>Hexapoda</taxon>
        <taxon>Insecta</taxon>
        <taxon>Pterygota</taxon>
        <taxon>Neoptera</taxon>
        <taxon>Endopterygota</taxon>
        <taxon>Hymenoptera</taxon>
        <taxon>Apocrita</taxon>
        <taxon>Aculeata</taxon>
        <taxon>Apoidea</taxon>
        <taxon>Anthophila</taxon>
        <taxon>Apidae</taxon>
        <taxon>Tetragonisca</taxon>
    </lineage>
</organism>
<name>A0AAW1A9K0_9HYME</name>
<evidence type="ECO:0000313" key="4">
    <source>
        <dbReference type="EMBL" id="KAK9306630.1"/>
    </source>
</evidence>
<dbReference type="GO" id="GO:0005978">
    <property type="term" value="P:glycogen biosynthetic process"/>
    <property type="evidence" value="ECO:0007669"/>
    <property type="project" value="UniProtKB-ARBA"/>
</dbReference>
<feature type="compositionally biased region" description="Basic and acidic residues" evidence="3">
    <location>
        <begin position="725"/>
        <end position="740"/>
    </location>
</feature>
<keyword evidence="5" id="KW-1185">Reference proteome</keyword>
<feature type="compositionally biased region" description="Low complexity" evidence="3">
    <location>
        <begin position="1183"/>
        <end position="1194"/>
    </location>
</feature>
<feature type="region of interest" description="Disordered" evidence="3">
    <location>
        <begin position="1026"/>
        <end position="1045"/>
    </location>
</feature>
<feature type="compositionally biased region" description="Basic residues" evidence="3">
    <location>
        <begin position="1161"/>
        <end position="1173"/>
    </location>
</feature>
<dbReference type="CDD" id="cd02537">
    <property type="entry name" value="GT8_Glycogenin"/>
    <property type="match status" value="1"/>
</dbReference>